<evidence type="ECO:0000256" key="6">
    <source>
        <dbReference type="ARBA" id="ARBA00050776"/>
    </source>
</evidence>
<dbReference type="Gene3D" id="3.90.1150.10">
    <property type="entry name" value="Aspartate Aminotransferase, domain 1"/>
    <property type="match status" value="1"/>
</dbReference>
<organism evidence="10 11">
    <name type="scientific">Palleronia abyssalis</name>
    <dbReference type="NCBI Taxonomy" id="1501240"/>
    <lineage>
        <taxon>Bacteria</taxon>
        <taxon>Pseudomonadati</taxon>
        <taxon>Pseudomonadota</taxon>
        <taxon>Alphaproteobacteria</taxon>
        <taxon>Rhodobacterales</taxon>
        <taxon>Roseobacteraceae</taxon>
        <taxon>Palleronia</taxon>
    </lineage>
</organism>
<evidence type="ECO:0000313" key="11">
    <source>
        <dbReference type="Proteomes" id="UP000244912"/>
    </source>
</evidence>
<dbReference type="PROSITE" id="PS00595">
    <property type="entry name" value="AA_TRANSFER_CLASS_5"/>
    <property type="match status" value="1"/>
</dbReference>
<dbReference type="GO" id="GO:0006534">
    <property type="term" value="P:cysteine metabolic process"/>
    <property type="evidence" value="ECO:0007669"/>
    <property type="project" value="UniProtKB-UniRule"/>
</dbReference>
<evidence type="ECO:0000256" key="1">
    <source>
        <dbReference type="ARBA" id="ARBA00001933"/>
    </source>
</evidence>
<keyword evidence="11" id="KW-1185">Reference proteome</keyword>
<dbReference type="InterPro" id="IPR015421">
    <property type="entry name" value="PyrdxlP-dep_Trfase_major"/>
</dbReference>
<dbReference type="GO" id="GO:0031071">
    <property type="term" value="F:cysteine desulfurase activity"/>
    <property type="evidence" value="ECO:0007669"/>
    <property type="project" value="UniProtKB-UniRule"/>
</dbReference>
<keyword evidence="4 8" id="KW-0808">Transferase</keyword>
<comment type="similarity">
    <text evidence="2 8">Belongs to the class-V pyridoxal-phosphate-dependent aminotransferase family. Csd subfamily.</text>
</comment>
<dbReference type="InterPro" id="IPR020578">
    <property type="entry name" value="Aminotrans_V_PyrdxlP_BS"/>
</dbReference>
<gene>
    <name evidence="10" type="primary">sufS</name>
    <name evidence="10" type="ORF">PAA8504_00522</name>
</gene>
<dbReference type="NCBIfam" id="TIGR01979">
    <property type="entry name" value="sufS"/>
    <property type="match status" value="1"/>
</dbReference>
<comment type="catalytic activity">
    <reaction evidence="6 8">
        <text>(sulfur carrier)-H + L-cysteine = (sulfur carrier)-SH + L-alanine</text>
        <dbReference type="Rhea" id="RHEA:43892"/>
        <dbReference type="Rhea" id="RHEA-COMP:14737"/>
        <dbReference type="Rhea" id="RHEA-COMP:14739"/>
        <dbReference type="ChEBI" id="CHEBI:29917"/>
        <dbReference type="ChEBI" id="CHEBI:35235"/>
        <dbReference type="ChEBI" id="CHEBI:57972"/>
        <dbReference type="ChEBI" id="CHEBI:64428"/>
        <dbReference type="EC" id="2.8.1.7"/>
    </reaction>
</comment>
<evidence type="ECO:0000313" key="10">
    <source>
        <dbReference type="EMBL" id="SPJ22724.1"/>
    </source>
</evidence>
<dbReference type="PANTHER" id="PTHR43586:SF8">
    <property type="entry name" value="CYSTEINE DESULFURASE 1, CHLOROPLASTIC"/>
    <property type="match status" value="1"/>
</dbReference>
<dbReference type="CDD" id="cd06453">
    <property type="entry name" value="SufS_like"/>
    <property type="match status" value="1"/>
</dbReference>
<comment type="function">
    <text evidence="8">Catalyzes the removal of elemental sulfur and selenium atoms from L-cysteine, L-cystine, L-selenocysteine, and L-selenocystine to produce L-alanine.</text>
</comment>
<keyword evidence="5 8" id="KW-0663">Pyridoxal phosphate</keyword>
<protein>
    <recommendedName>
        <fullName evidence="3 8">Cysteine desulfurase</fullName>
        <ecNumber evidence="3 8">2.8.1.7</ecNumber>
    </recommendedName>
</protein>
<dbReference type="GO" id="GO:0030170">
    <property type="term" value="F:pyridoxal phosphate binding"/>
    <property type="evidence" value="ECO:0007669"/>
    <property type="project" value="UniProtKB-UniRule"/>
</dbReference>
<evidence type="ECO:0000256" key="4">
    <source>
        <dbReference type="ARBA" id="ARBA00022679"/>
    </source>
</evidence>
<dbReference type="Gene3D" id="3.40.640.10">
    <property type="entry name" value="Type I PLP-dependent aspartate aminotransferase-like (Major domain)"/>
    <property type="match status" value="1"/>
</dbReference>
<name>A0A2R8BRC0_9RHOB</name>
<proteinExistence type="inferred from homology"/>
<comment type="cofactor">
    <cofactor evidence="1 7">
        <name>pyridoxal 5'-phosphate</name>
        <dbReference type="ChEBI" id="CHEBI:597326"/>
    </cofactor>
</comment>
<dbReference type="Proteomes" id="UP000244912">
    <property type="component" value="Unassembled WGS sequence"/>
</dbReference>
<evidence type="ECO:0000259" key="9">
    <source>
        <dbReference type="Pfam" id="PF00266"/>
    </source>
</evidence>
<dbReference type="AlphaFoldDB" id="A0A2R8BRC0"/>
<dbReference type="SUPFAM" id="SSF53383">
    <property type="entry name" value="PLP-dependent transferases"/>
    <property type="match status" value="1"/>
</dbReference>
<feature type="domain" description="Aminotransferase class V" evidence="9">
    <location>
        <begin position="24"/>
        <end position="394"/>
    </location>
</feature>
<sequence length="406" mass="43813">MFDIDAVRKDFPILSREVNGKPLVYLDSGASAQKPQVVLDTIQRAYAEDYSNVHRGLHTLSTISTENYEAVRGKIADFLGAASEASIVMNTGTTEGINTVAYGWAMPRMEAGDEIVLSVMEHHANIVPWHFLRERMGVKLVWVEPEADGSLPAEKVLEAVTDRTRLIAVTHMSNVLGTVVDVKAITSGAHAKGVPVLVDGSQGAVHMKVDVADIGCDFYAITGHKLYGPSGSGAIYIRPERMAEMRPFMGGGDMIREVHRDEITYNDAPMKFEAGTPGIVAQIGLGAALDWMTGVGMDSIAAHEVSLRDYARERLFGLNWLNVQGDAPGKGAIFSFTLEGAAHAHDISTVLDKKGVAVRAGHHCAGPLMDHLGVTATCRASFAVYNTRSEVDTLVDALELCHELFA</sequence>
<evidence type="ECO:0000256" key="8">
    <source>
        <dbReference type="RuleBase" id="RU004506"/>
    </source>
</evidence>
<dbReference type="Pfam" id="PF00266">
    <property type="entry name" value="Aminotran_5"/>
    <property type="match status" value="1"/>
</dbReference>
<dbReference type="InterPro" id="IPR015422">
    <property type="entry name" value="PyrdxlP-dep_Trfase_small"/>
</dbReference>
<dbReference type="EMBL" id="ONZF01000001">
    <property type="protein sequence ID" value="SPJ22724.1"/>
    <property type="molecule type" value="Genomic_DNA"/>
</dbReference>
<evidence type="ECO:0000256" key="3">
    <source>
        <dbReference type="ARBA" id="ARBA00012239"/>
    </source>
</evidence>
<evidence type="ECO:0000256" key="5">
    <source>
        <dbReference type="ARBA" id="ARBA00022898"/>
    </source>
</evidence>
<dbReference type="InterPro" id="IPR010970">
    <property type="entry name" value="Cys_dSase_SufS"/>
</dbReference>
<dbReference type="InterPro" id="IPR015424">
    <property type="entry name" value="PyrdxlP-dep_Trfase"/>
</dbReference>
<accession>A0A2R8BRC0</accession>
<dbReference type="EC" id="2.8.1.7" evidence="3 8"/>
<reference evidence="10 11" key="1">
    <citation type="submission" date="2018-03" db="EMBL/GenBank/DDBJ databases">
        <authorList>
            <person name="Keele B.F."/>
        </authorList>
    </citation>
    <scope>NUCLEOTIDE SEQUENCE [LARGE SCALE GENOMIC DNA]</scope>
    <source>
        <strain evidence="10 11">CECT 8504</strain>
    </source>
</reference>
<evidence type="ECO:0000256" key="7">
    <source>
        <dbReference type="RuleBase" id="RU004504"/>
    </source>
</evidence>
<dbReference type="RefSeq" id="WP_108892575.1">
    <property type="nucleotide sequence ID" value="NZ_ONZF01000001.1"/>
</dbReference>
<evidence type="ECO:0000256" key="2">
    <source>
        <dbReference type="ARBA" id="ARBA00010447"/>
    </source>
</evidence>
<dbReference type="InterPro" id="IPR000192">
    <property type="entry name" value="Aminotrans_V_dom"/>
</dbReference>
<dbReference type="PANTHER" id="PTHR43586">
    <property type="entry name" value="CYSTEINE DESULFURASE"/>
    <property type="match status" value="1"/>
</dbReference>
<dbReference type="OrthoDB" id="9804366at2"/>